<keyword evidence="8" id="KW-0391">Immunity</keyword>
<protein>
    <submittedName>
        <fullName evidence="12">Interferon induced protein 35</fullName>
    </submittedName>
</protein>
<dbReference type="AlphaFoldDB" id="A0A8C9HBG5"/>
<feature type="domain" description="NID" evidence="10">
    <location>
        <begin position="84"/>
        <end position="174"/>
    </location>
</feature>
<dbReference type="PANTHER" id="PTHR15225">
    <property type="entry name" value="INTERFERON-INDUCED PROTEIN 35/NMI N-MYC/STAT INTERACTING PROTEIN"/>
    <property type="match status" value="1"/>
</dbReference>
<evidence type="ECO:0000256" key="6">
    <source>
        <dbReference type="ARBA" id="ARBA00022525"/>
    </source>
</evidence>
<dbReference type="GO" id="GO:0005615">
    <property type="term" value="C:extracellular space"/>
    <property type="evidence" value="ECO:0007669"/>
    <property type="project" value="UniProtKB-ARBA"/>
</dbReference>
<dbReference type="InterPro" id="IPR009909">
    <property type="entry name" value="Nmi/IFP35_dom"/>
</dbReference>
<organism evidence="12 13">
    <name type="scientific">Piliocolobus tephrosceles</name>
    <name type="common">Ugandan red Colobus</name>
    <dbReference type="NCBI Taxonomy" id="591936"/>
    <lineage>
        <taxon>Eukaryota</taxon>
        <taxon>Metazoa</taxon>
        <taxon>Chordata</taxon>
        <taxon>Craniata</taxon>
        <taxon>Vertebrata</taxon>
        <taxon>Euteleostomi</taxon>
        <taxon>Mammalia</taxon>
        <taxon>Eutheria</taxon>
        <taxon>Euarchontoglires</taxon>
        <taxon>Primates</taxon>
        <taxon>Haplorrhini</taxon>
        <taxon>Catarrhini</taxon>
        <taxon>Cercopithecidae</taxon>
        <taxon>Colobinae</taxon>
        <taxon>Piliocolobus</taxon>
    </lineage>
</organism>
<dbReference type="InterPro" id="IPR009938">
    <property type="entry name" value="Nmi/IFP35_N"/>
</dbReference>
<dbReference type="GO" id="GO:1901223">
    <property type="term" value="P:negative regulation of non-canonical NF-kappaB signal transduction"/>
    <property type="evidence" value="ECO:0007669"/>
    <property type="project" value="UniProtKB-ARBA"/>
</dbReference>
<proteinExistence type="inferred from homology"/>
<evidence type="ECO:0000259" key="10">
    <source>
        <dbReference type="Pfam" id="PF07292"/>
    </source>
</evidence>
<evidence type="ECO:0000256" key="8">
    <source>
        <dbReference type="ARBA" id="ARBA00022859"/>
    </source>
</evidence>
<dbReference type="Pfam" id="PF07334">
    <property type="entry name" value="IFP_35_N"/>
    <property type="match status" value="1"/>
</dbReference>
<keyword evidence="13" id="KW-1185">Reference proteome</keyword>
<evidence type="ECO:0000259" key="11">
    <source>
        <dbReference type="Pfam" id="PF07334"/>
    </source>
</evidence>
<evidence type="ECO:0000256" key="2">
    <source>
        <dbReference type="ARBA" id="ARBA00004496"/>
    </source>
</evidence>
<dbReference type="GO" id="GO:0045087">
    <property type="term" value="P:innate immune response"/>
    <property type="evidence" value="ECO:0007669"/>
    <property type="project" value="UniProtKB-KW"/>
</dbReference>
<reference evidence="12" key="2">
    <citation type="submission" date="2025-09" db="UniProtKB">
        <authorList>
            <consortium name="Ensembl"/>
        </authorList>
    </citation>
    <scope>IDENTIFICATION</scope>
</reference>
<evidence type="ECO:0000256" key="4">
    <source>
        <dbReference type="ARBA" id="ARBA00010081"/>
    </source>
</evidence>
<keyword evidence="6" id="KW-0964">Secreted</keyword>
<feature type="domain" description="NID" evidence="10">
    <location>
        <begin position="182"/>
        <end position="270"/>
    </location>
</feature>
<evidence type="ECO:0000256" key="5">
    <source>
        <dbReference type="ARBA" id="ARBA00022490"/>
    </source>
</evidence>
<dbReference type="GO" id="GO:0005634">
    <property type="term" value="C:nucleus"/>
    <property type="evidence" value="ECO:0007669"/>
    <property type="project" value="UniProtKB-SubCell"/>
</dbReference>
<evidence type="ECO:0000313" key="12">
    <source>
        <dbReference type="Ensembl" id="ENSPTEP00000018546.1"/>
    </source>
</evidence>
<dbReference type="GO" id="GO:0045088">
    <property type="term" value="P:regulation of innate immune response"/>
    <property type="evidence" value="ECO:0007669"/>
    <property type="project" value="UniProtKB-ARBA"/>
</dbReference>
<comment type="similarity">
    <text evidence="4">Belongs to the NMI family.</text>
</comment>
<keyword evidence="5" id="KW-0963">Cytoplasm</keyword>
<reference evidence="12" key="1">
    <citation type="submission" date="2025-08" db="UniProtKB">
        <authorList>
            <consortium name="Ensembl"/>
        </authorList>
    </citation>
    <scope>IDENTIFICATION</scope>
</reference>
<sequence>MSAPLNAALHALQEEQARLKMRLQELQELQQLRKELGDSPKDKVPFSVPEIPLVFRGHTQQDREVPKSLVSNLRIHCPLLEGSALITFDDPKVAEQVLQQKEHTINMEECRLRMQAQPLELPMVTTIQVSSQLSGQRVLVSGFPASLRLSEEELLDKLEIFFGKARNGGGDVEVRELLQGSVMLGFATDGVAQRLCRIGQFRVPLGGQQVPLRVSPYVNGEIQNVEIRLQPVPRSVLVLNIPDILDGPELHDVLEVHFQKPTRGGGEIEALTVVSQGQQGLAVFTSESGFSQPLALVLLLWPWNQEDLAHILLLLHLFHGIGHLGRKER</sequence>
<dbReference type="Proteomes" id="UP000694416">
    <property type="component" value="Unplaced"/>
</dbReference>
<dbReference type="Gene3D" id="3.30.70.330">
    <property type="match status" value="2"/>
</dbReference>
<feature type="domain" description="Nmi/IFP 35" evidence="11">
    <location>
        <begin position="9"/>
        <end position="83"/>
    </location>
</feature>
<dbReference type="FunFam" id="3.30.70.330:FF:000300">
    <property type="entry name" value="Interferon-induced protein 35"/>
    <property type="match status" value="1"/>
</dbReference>
<dbReference type="GO" id="GO:0002281">
    <property type="term" value="P:macrophage activation involved in immune response"/>
    <property type="evidence" value="ECO:0007669"/>
    <property type="project" value="UniProtKB-ARBA"/>
</dbReference>
<dbReference type="FunFam" id="3.30.70.330:FF:000620">
    <property type="entry name" value="Interferon induced protein 35"/>
    <property type="match status" value="1"/>
</dbReference>
<evidence type="ECO:0000256" key="1">
    <source>
        <dbReference type="ARBA" id="ARBA00004123"/>
    </source>
</evidence>
<keyword evidence="7" id="KW-0399">Innate immunity</keyword>
<comment type="subcellular location">
    <subcellularLocation>
        <location evidence="2">Cytoplasm</location>
    </subcellularLocation>
    <subcellularLocation>
        <location evidence="1">Nucleus</location>
    </subcellularLocation>
    <subcellularLocation>
        <location evidence="3">Secreted</location>
    </subcellularLocation>
</comment>
<evidence type="ECO:0000313" key="13">
    <source>
        <dbReference type="Proteomes" id="UP000694416"/>
    </source>
</evidence>
<accession>A0A8C9HBG5</accession>
<evidence type="ECO:0000256" key="3">
    <source>
        <dbReference type="ARBA" id="ARBA00004613"/>
    </source>
</evidence>
<dbReference type="PANTHER" id="PTHR15225:SF1">
    <property type="entry name" value="INTERFERON-INDUCED 35 KDA PROTEIN"/>
    <property type="match status" value="1"/>
</dbReference>
<dbReference type="InterPro" id="IPR012677">
    <property type="entry name" value="Nucleotide-bd_a/b_plait_sf"/>
</dbReference>
<evidence type="ECO:0000256" key="9">
    <source>
        <dbReference type="ARBA" id="ARBA00023242"/>
    </source>
</evidence>
<name>A0A8C9HBG5_9PRIM</name>
<evidence type="ECO:0000256" key="7">
    <source>
        <dbReference type="ARBA" id="ARBA00022588"/>
    </source>
</evidence>
<dbReference type="Pfam" id="PF07292">
    <property type="entry name" value="NID"/>
    <property type="match status" value="2"/>
</dbReference>
<dbReference type="GO" id="GO:0005737">
    <property type="term" value="C:cytoplasm"/>
    <property type="evidence" value="ECO:0007669"/>
    <property type="project" value="UniProtKB-SubCell"/>
</dbReference>
<keyword evidence="9" id="KW-0539">Nucleus</keyword>
<dbReference type="Ensembl" id="ENSPTET00000027177.1">
    <property type="protein sequence ID" value="ENSPTEP00000018546.1"/>
    <property type="gene ID" value="ENSPTEG00000019960.1"/>
</dbReference>